<evidence type="ECO:0000256" key="4">
    <source>
        <dbReference type="ARBA" id="ARBA00022833"/>
    </source>
</evidence>
<comment type="cofactor">
    <cofactor evidence="1">
        <name>Zn(2+)</name>
        <dbReference type="ChEBI" id="CHEBI:29105"/>
    </cofactor>
</comment>
<dbReference type="InterPro" id="IPR050178">
    <property type="entry name" value="AspA/AstE_fam"/>
</dbReference>
<dbReference type="Proteomes" id="UP000006054">
    <property type="component" value="Chromosome"/>
</dbReference>
<dbReference type="SUPFAM" id="SSF53187">
    <property type="entry name" value="Zn-dependent exopeptidases"/>
    <property type="match status" value="1"/>
</dbReference>
<evidence type="ECO:0000256" key="3">
    <source>
        <dbReference type="ARBA" id="ARBA00022801"/>
    </source>
</evidence>
<dbReference type="RefSeq" id="WP_014799463.1">
    <property type="nucleotide sequence ID" value="NC_018018.1"/>
</dbReference>
<keyword evidence="3" id="KW-0378">Hydrolase</keyword>
<dbReference type="PANTHER" id="PTHR15162:SF7">
    <property type="entry name" value="SUCCINYLGLUTAMATE DESUCCINYLASE"/>
    <property type="match status" value="1"/>
</dbReference>
<dbReference type="GO" id="GO:0046872">
    <property type="term" value="F:metal ion binding"/>
    <property type="evidence" value="ECO:0007669"/>
    <property type="project" value="UniProtKB-KW"/>
</dbReference>
<sequence length="303" mass="34409">MTQKSKEITNSSILFKRIIGNISGGDNQTLLVCIGGLHGNEQAGYNALEYLISHLDKRLFNGHFVAIGGNLQALKEKKRYLQTDLNRIWLNDLIDNIPQDSEISEYEELRQLIEVLRVIPHDTYKRRILIDLHTTSAPNGAFVVRTTKTDDTLAKLLEVPVIMGLDKKLQGTAMTYMEQWNYETFAFEGGTIGKENSMNNLVMGVWRIMQTLQMTTQPIPNLEHTLGETIRSGVPNYLNCEYIHKVPENSTFIMKEGFGNFDSIEEGQLLAHQDGKEICSPYKGYILMPLYQNDGNDGFFIIK</sequence>
<dbReference type="OrthoDB" id="1523003at2"/>
<dbReference type="Pfam" id="PF24827">
    <property type="entry name" value="AstE_AspA_cat"/>
    <property type="match status" value="1"/>
</dbReference>
<organism evidence="6 7">
    <name type="scientific">Bernardetia litoralis (strain ATCC 23117 / DSM 6794 / NBRC 15988 / NCIMB 1366 / Fx l1 / Sio-4)</name>
    <name type="common">Flexibacter litoralis</name>
    <dbReference type="NCBI Taxonomy" id="880071"/>
    <lineage>
        <taxon>Bacteria</taxon>
        <taxon>Pseudomonadati</taxon>
        <taxon>Bacteroidota</taxon>
        <taxon>Cytophagia</taxon>
        <taxon>Cytophagales</taxon>
        <taxon>Bernardetiaceae</taxon>
        <taxon>Bernardetia</taxon>
    </lineage>
</organism>
<name>I4AQ04_BERLS</name>
<evidence type="ECO:0000256" key="1">
    <source>
        <dbReference type="ARBA" id="ARBA00001947"/>
    </source>
</evidence>
<keyword evidence="7" id="KW-1185">Reference proteome</keyword>
<dbReference type="GO" id="GO:0016788">
    <property type="term" value="F:hydrolase activity, acting on ester bonds"/>
    <property type="evidence" value="ECO:0007669"/>
    <property type="project" value="InterPro"/>
</dbReference>
<dbReference type="STRING" id="880071.Fleli_3727"/>
<accession>I4AQ04</accession>
<dbReference type="PANTHER" id="PTHR15162">
    <property type="entry name" value="ASPARTOACYLASE"/>
    <property type="match status" value="1"/>
</dbReference>
<dbReference type="HOGENOM" id="CLU_057850_0_0_10"/>
<dbReference type="KEGG" id="fli:Fleli_3727"/>
<dbReference type="Gene3D" id="3.40.630.10">
    <property type="entry name" value="Zn peptidases"/>
    <property type="match status" value="1"/>
</dbReference>
<proteinExistence type="predicted"/>
<dbReference type="AlphaFoldDB" id="I4AQ04"/>
<keyword evidence="4" id="KW-0862">Zinc</keyword>
<keyword evidence="2" id="KW-0479">Metal-binding</keyword>
<evidence type="ECO:0000313" key="7">
    <source>
        <dbReference type="Proteomes" id="UP000006054"/>
    </source>
</evidence>
<dbReference type="GO" id="GO:0005829">
    <property type="term" value="C:cytosol"/>
    <property type="evidence" value="ECO:0007669"/>
    <property type="project" value="TreeGrafter"/>
</dbReference>
<dbReference type="EMBL" id="CP003345">
    <property type="protein sequence ID" value="AFM06039.1"/>
    <property type="molecule type" value="Genomic_DNA"/>
</dbReference>
<gene>
    <name evidence="6" type="ordered locus">Fleli_3727</name>
</gene>
<dbReference type="InterPro" id="IPR055438">
    <property type="entry name" value="AstE_AspA_cat"/>
</dbReference>
<evidence type="ECO:0000256" key="2">
    <source>
        <dbReference type="ARBA" id="ARBA00022723"/>
    </source>
</evidence>
<feature type="domain" description="Succinylglutamate desuccinylase/Aspartoacylase catalytic" evidence="5">
    <location>
        <begin position="31"/>
        <end position="208"/>
    </location>
</feature>
<dbReference type="eggNOG" id="COG2988">
    <property type="taxonomic scope" value="Bacteria"/>
</dbReference>
<reference evidence="7" key="1">
    <citation type="submission" date="2012-06" db="EMBL/GenBank/DDBJ databases">
        <title>The complete genome of Flexibacter litoralis DSM 6794.</title>
        <authorList>
            <person name="Lucas S."/>
            <person name="Copeland A."/>
            <person name="Lapidus A."/>
            <person name="Glavina del Rio T."/>
            <person name="Dalin E."/>
            <person name="Tice H."/>
            <person name="Bruce D."/>
            <person name="Goodwin L."/>
            <person name="Pitluck S."/>
            <person name="Peters L."/>
            <person name="Ovchinnikova G."/>
            <person name="Lu M."/>
            <person name="Kyrpides N."/>
            <person name="Mavromatis K."/>
            <person name="Ivanova N."/>
            <person name="Brettin T."/>
            <person name="Detter J.C."/>
            <person name="Han C."/>
            <person name="Larimer F."/>
            <person name="Land M."/>
            <person name="Hauser L."/>
            <person name="Markowitz V."/>
            <person name="Cheng J.-F."/>
            <person name="Hugenholtz P."/>
            <person name="Woyke T."/>
            <person name="Wu D."/>
            <person name="Spring S."/>
            <person name="Lang E."/>
            <person name="Kopitz M."/>
            <person name="Brambilla E."/>
            <person name="Klenk H.-P."/>
            <person name="Eisen J.A."/>
        </authorList>
    </citation>
    <scope>NUCLEOTIDE SEQUENCE [LARGE SCALE GENOMIC DNA]</scope>
    <source>
        <strain evidence="7">ATCC 23117 / DSM 6794 / NBRC 15988 / NCIMB 1366 / Sio-4</strain>
    </source>
</reference>
<evidence type="ECO:0000259" key="5">
    <source>
        <dbReference type="Pfam" id="PF24827"/>
    </source>
</evidence>
<protein>
    <submittedName>
        <fullName evidence="6">Succinylglutamate desuccinylase</fullName>
    </submittedName>
</protein>
<evidence type="ECO:0000313" key="6">
    <source>
        <dbReference type="EMBL" id="AFM06039.1"/>
    </source>
</evidence>